<dbReference type="GO" id="GO:0005524">
    <property type="term" value="F:ATP binding"/>
    <property type="evidence" value="ECO:0007669"/>
    <property type="project" value="UniProtKB-KW"/>
</dbReference>
<dbReference type="PANTHER" id="PTHR42788:SF2">
    <property type="entry name" value="ABC TRANSPORTER ATP-BINDING PROTEIN"/>
    <property type="match status" value="1"/>
</dbReference>
<dbReference type="GO" id="GO:0016887">
    <property type="term" value="F:ATP hydrolysis activity"/>
    <property type="evidence" value="ECO:0007669"/>
    <property type="project" value="InterPro"/>
</dbReference>
<dbReference type="Pfam" id="PF00005">
    <property type="entry name" value="ABC_tran"/>
    <property type="match status" value="1"/>
</dbReference>
<dbReference type="EMBL" id="WJJP01000352">
    <property type="protein sequence ID" value="MBD3325074.1"/>
    <property type="molecule type" value="Genomic_DNA"/>
</dbReference>
<evidence type="ECO:0000256" key="3">
    <source>
        <dbReference type="ARBA" id="ARBA00022840"/>
    </source>
</evidence>
<dbReference type="Gene3D" id="3.40.50.300">
    <property type="entry name" value="P-loop containing nucleotide triphosphate hydrolases"/>
    <property type="match status" value="1"/>
</dbReference>
<evidence type="ECO:0000256" key="1">
    <source>
        <dbReference type="ARBA" id="ARBA00022448"/>
    </source>
</evidence>
<evidence type="ECO:0000256" key="2">
    <source>
        <dbReference type="ARBA" id="ARBA00022741"/>
    </source>
</evidence>
<organism evidence="5 6">
    <name type="scientific">candidate division KSB3 bacterium</name>
    <dbReference type="NCBI Taxonomy" id="2044937"/>
    <lineage>
        <taxon>Bacteria</taxon>
        <taxon>candidate division KSB3</taxon>
    </lineage>
</organism>
<dbReference type="AlphaFoldDB" id="A0A9D5JVK7"/>
<sequence length="214" mass="24567">EFLSIVGPTGCGKTTLAKLIAAIIDPTTGELLIDDAPIDQYQQVISFVFQQDSCLPWMNVLENVMLSLKIAAKDTMSLDDMQAKVREMIQLVNLEGYETYYPIQLSGGMKQRVAIARAFCLDTEILIMDEPFGQIDVQTRYYMEQELLKIWEKYKRTVIFITNHDEEAITLSDRVIKLTHLPATINQEVTIDIPRPRDILSPEFMRYRQILSTE</sequence>
<dbReference type="SMART" id="SM00382">
    <property type="entry name" value="AAA"/>
    <property type="match status" value="1"/>
</dbReference>
<name>A0A9D5JVK7_9BACT</name>
<accession>A0A9D5JVK7</accession>
<dbReference type="InterPro" id="IPR017871">
    <property type="entry name" value="ABC_transporter-like_CS"/>
</dbReference>
<reference evidence="5" key="1">
    <citation type="submission" date="2019-11" db="EMBL/GenBank/DDBJ databases">
        <title>Microbial mats filling the niche in hypersaline microbial mats.</title>
        <authorList>
            <person name="Wong H.L."/>
            <person name="Macleod F.I."/>
            <person name="White R.A. III"/>
            <person name="Burns B.P."/>
        </authorList>
    </citation>
    <scope>NUCLEOTIDE SEQUENCE</scope>
    <source>
        <strain evidence="5">Rbin_158</strain>
    </source>
</reference>
<gene>
    <name evidence="5" type="ORF">GF339_10850</name>
</gene>
<dbReference type="PROSITE" id="PS00211">
    <property type="entry name" value="ABC_TRANSPORTER_1"/>
    <property type="match status" value="1"/>
</dbReference>
<dbReference type="InterPro" id="IPR050166">
    <property type="entry name" value="ABC_transporter_ATP-bind"/>
</dbReference>
<protein>
    <submittedName>
        <fullName evidence="5">ATP-binding cassette domain-containing protein</fullName>
    </submittedName>
</protein>
<evidence type="ECO:0000313" key="6">
    <source>
        <dbReference type="Proteomes" id="UP000649604"/>
    </source>
</evidence>
<keyword evidence="2" id="KW-0547">Nucleotide-binding</keyword>
<evidence type="ECO:0000313" key="5">
    <source>
        <dbReference type="EMBL" id="MBD3325074.1"/>
    </source>
</evidence>
<dbReference type="InterPro" id="IPR027417">
    <property type="entry name" value="P-loop_NTPase"/>
</dbReference>
<evidence type="ECO:0000259" key="4">
    <source>
        <dbReference type="PROSITE" id="PS50893"/>
    </source>
</evidence>
<feature type="domain" description="ABC transporter" evidence="4">
    <location>
        <begin position="1"/>
        <end position="205"/>
    </location>
</feature>
<dbReference type="InterPro" id="IPR003439">
    <property type="entry name" value="ABC_transporter-like_ATP-bd"/>
</dbReference>
<keyword evidence="3 5" id="KW-0067">ATP-binding</keyword>
<keyword evidence="1" id="KW-0813">Transport</keyword>
<dbReference type="PROSITE" id="PS50893">
    <property type="entry name" value="ABC_TRANSPORTER_2"/>
    <property type="match status" value="1"/>
</dbReference>
<dbReference type="Proteomes" id="UP000649604">
    <property type="component" value="Unassembled WGS sequence"/>
</dbReference>
<dbReference type="InterPro" id="IPR003593">
    <property type="entry name" value="AAA+_ATPase"/>
</dbReference>
<proteinExistence type="predicted"/>
<feature type="non-terminal residue" evidence="5">
    <location>
        <position position="1"/>
    </location>
</feature>
<comment type="caution">
    <text evidence="5">The sequence shown here is derived from an EMBL/GenBank/DDBJ whole genome shotgun (WGS) entry which is preliminary data.</text>
</comment>
<dbReference type="SUPFAM" id="SSF52540">
    <property type="entry name" value="P-loop containing nucleoside triphosphate hydrolases"/>
    <property type="match status" value="1"/>
</dbReference>
<dbReference type="PANTHER" id="PTHR42788">
    <property type="entry name" value="TAURINE IMPORT ATP-BINDING PROTEIN-RELATED"/>
    <property type="match status" value="1"/>
</dbReference>